<evidence type="ECO:0000313" key="6">
    <source>
        <dbReference type="Proteomes" id="UP000476064"/>
    </source>
</evidence>
<dbReference type="GO" id="GO:0019867">
    <property type="term" value="C:outer membrane"/>
    <property type="evidence" value="ECO:0007669"/>
    <property type="project" value="InterPro"/>
</dbReference>
<keyword evidence="6" id="KW-1185">Reference proteome</keyword>
<dbReference type="AlphaFoldDB" id="A0A6C0FWY5"/>
<reference evidence="5 6" key="1">
    <citation type="submission" date="2020-01" db="EMBL/GenBank/DDBJ databases">
        <title>Paenibacillus sp. nov., isolated from tomato rhizosphere.</title>
        <authorList>
            <person name="Weon H.-Y."/>
            <person name="Lee S.A."/>
        </authorList>
    </citation>
    <scope>NUCLEOTIDE SEQUENCE [LARGE SCALE GENOMIC DNA]</scope>
    <source>
        <strain evidence="5 6">12200R-189</strain>
    </source>
</reference>
<accession>A0A6C0FWY5</accession>
<dbReference type="Gene3D" id="3.10.350.10">
    <property type="entry name" value="LysM domain"/>
    <property type="match status" value="1"/>
</dbReference>
<organism evidence="5 6">
    <name type="scientific">Paenibacillus lycopersici</name>
    <dbReference type="NCBI Taxonomy" id="2704462"/>
    <lineage>
        <taxon>Bacteria</taxon>
        <taxon>Bacillati</taxon>
        <taxon>Bacillota</taxon>
        <taxon>Bacilli</taxon>
        <taxon>Bacillales</taxon>
        <taxon>Paenibacillaceae</taxon>
        <taxon>Paenibacillus</taxon>
    </lineage>
</organism>
<dbReference type="InterPro" id="IPR059180">
    <property type="entry name" value="3D_YorM"/>
</dbReference>
<feature type="signal peptide" evidence="3">
    <location>
        <begin position="1"/>
        <end position="27"/>
    </location>
</feature>
<gene>
    <name evidence="5" type="ORF">GXP70_08545</name>
</gene>
<dbReference type="SMART" id="SM00257">
    <property type="entry name" value="LysM"/>
    <property type="match status" value="1"/>
</dbReference>
<dbReference type="PANTHER" id="PTHR39160">
    <property type="entry name" value="CELL WALL-BINDING PROTEIN YOCH"/>
    <property type="match status" value="1"/>
</dbReference>
<keyword evidence="1 3" id="KW-0732">Signal</keyword>
<evidence type="ECO:0000259" key="4">
    <source>
        <dbReference type="PROSITE" id="PS51782"/>
    </source>
</evidence>
<dbReference type="Pfam" id="PF06725">
    <property type="entry name" value="3D"/>
    <property type="match status" value="1"/>
</dbReference>
<evidence type="ECO:0000313" key="5">
    <source>
        <dbReference type="EMBL" id="QHT59991.1"/>
    </source>
</evidence>
<dbReference type="InterPro" id="IPR036779">
    <property type="entry name" value="LysM_dom_sf"/>
</dbReference>
<protein>
    <submittedName>
        <fullName evidence="5">LysM peptidoglycan-binding domain-containing protein</fullName>
    </submittedName>
</protein>
<feature type="compositionally biased region" description="Low complexity" evidence="2">
    <location>
        <begin position="110"/>
        <end position="120"/>
    </location>
</feature>
<dbReference type="CDD" id="cd14667">
    <property type="entry name" value="3D_containing_proteins"/>
    <property type="match status" value="1"/>
</dbReference>
<evidence type="ECO:0000256" key="1">
    <source>
        <dbReference type="ARBA" id="ARBA00022729"/>
    </source>
</evidence>
<dbReference type="SUPFAM" id="SSF50685">
    <property type="entry name" value="Barwin-like endoglucanases"/>
    <property type="match status" value="1"/>
</dbReference>
<dbReference type="PROSITE" id="PS51782">
    <property type="entry name" value="LYSM"/>
    <property type="match status" value="1"/>
</dbReference>
<dbReference type="InterPro" id="IPR051933">
    <property type="entry name" value="Resuscitation_pf_RpfB"/>
</dbReference>
<dbReference type="Pfam" id="PF01476">
    <property type="entry name" value="LysM"/>
    <property type="match status" value="1"/>
</dbReference>
<dbReference type="SUPFAM" id="SSF54106">
    <property type="entry name" value="LysM domain"/>
    <property type="match status" value="1"/>
</dbReference>
<dbReference type="InterPro" id="IPR036908">
    <property type="entry name" value="RlpA-like_sf"/>
</dbReference>
<name>A0A6C0FWY5_9BACL</name>
<dbReference type="KEGG" id="plyc:GXP70_08545"/>
<dbReference type="PANTHER" id="PTHR39160:SF4">
    <property type="entry name" value="RESUSCITATION-PROMOTING FACTOR RPFB"/>
    <property type="match status" value="1"/>
</dbReference>
<feature type="domain" description="LysM" evidence="4">
    <location>
        <begin position="29"/>
        <end position="73"/>
    </location>
</feature>
<feature type="region of interest" description="Disordered" evidence="2">
    <location>
        <begin position="103"/>
        <end position="122"/>
    </location>
</feature>
<dbReference type="Gene3D" id="2.40.40.10">
    <property type="entry name" value="RlpA-like domain"/>
    <property type="match status" value="1"/>
</dbReference>
<evidence type="ECO:0000256" key="3">
    <source>
        <dbReference type="SAM" id="SignalP"/>
    </source>
</evidence>
<proteinExistence type="predicted"/>
<dbReference type="InterPro" id="IPR018392">
    <property type="entry name" value="LysM"/>
</dbReference>
<sequence>MNNIWKKGIAAATLGIAILAQTQGAHAQGLYKANDDDTFWKLSNEFGVTVNALIQANPFVDADNIYAGLQLVIPAAAQAASAKVEGPVAIQAAKALAEPAKEESAEAKQVKPAAKPAAKAPAKKSAAKQAAVKQTVVKKATAVKKTAVKQTTATRTAAKKATAKKATAKTQQNRIDVNGKSYAFKDVVQAKASAYTAAASENGWGPVDYFGNPLKLGTIAVDPDVIPMGSKVYITGYDYNGLPSGGMLAVATDQGGAINGNRIDIFVPQSRESASAFGFQNVKVFILN</sequence>
<evidence type="ECO:0000256" key="2">
    <source>
        <dbReference type="SAM" id="MobiDB-lite"/>
    </source>
</evidence>
<dbReference type="RefSeq" id="WP_162356057.1">
    <property type="nucleotide sequence ID" value="NZ_CP048209.1"/>
</dbReference>
<dbReference type="InterPro" id="IPR010611">
    <property type="entry name" value="3D_dom"/>
</dbReference>
<dbReference type="CDD" id="cd00118">
    <property type="entry name" value="LysM"/>
    <property type="match status" value="1"/>
</dbReference>
<dbReference type="Proteomes" id="UP000476064">
    <property type="component" value="Chromosome"/>
</dbReference>
<dbReference type="GO" id="GO:0009254">
    <property type="term" value="P:peptidoglycan turnover"/>
    <property type="evidence" value="ECO:0007669"/>
    <property type="project" value="InterPro"/>
</dbReference>
<feature type="chain" id="PRO_5025673727" evidence="3">
    <location>
        <begin position="28"/>
        <end position="288"/>
    </location>
</feature>
<dbReference type="EMBL" id="CP048209">
    <property type="protein sequence ID" value="QHT59991.1"/>
    <property type="molecule type" value="Genomic_DNA"/>
</dbReference>
<dbReference type="GO" id="GO:0004553">
    <property type="term" value="F:hydrolase activity, hydrolyzing O-glycosyl compounds"/>
    <property type="evidence" value="ECO:0007669"/>
    <property type="project" value="InterPro"/>
</dbReference>